<comment type="caution">
    <text evidence="2">The sequence shown here is derived from an EMBL/GenBank/DDBJ whole genome shotgun (WGS) entry which is preliminary data.</text>
</comment>
<protein>
    <submittedName>
        <fullName evidence="2">Uncharacterized protein</fullName>
    </submittedName>
</protein>
<dbReference type="EMBL" id="LAZR01034358">
    <property type="protein sequence ID" value="KKL45514.1"/>
    <property type="molecule type" value="Genomic_DNA"/>
</dbReference>
<feature type="transmembrane region" description="Helical" evidence="1">
    <location>
        <begin position="32"/>
        <end position="53"/>
    </location>
</feature>
<organism evidence="2">
    <name type="scientific">marine sediment metagenome</name>
    <dbReference type="NCBI Taxonomy" id="412755"/>
    <lineage>
        <taxon>unclassified sequences</taxon>
        <taxon>metagenomes</taxon>
        <taxon>ecological metagenomes</taxon>
    </lineage>
</organism>
<reference evidence="2" key="1">
    <citation type="journal article" date="2015" name="Nature">
        <title>Complex archaea that bridge the gap between prokaryotes and eukaryotes.</title>
        <authorList>
            <person name="Spang A."/>
            <person name="Saw J.H."/>
            <person name="Jorgensen S.L."/>
            <person name="Zaremba-Niedzwiedzka K."/>
            <person name="Martijn J."/>
            <person name="Lind A.E."/>
            <person name="van Eijk R."/>
            <person name="Schleper C."/>
            <person name="Guy L."/>
            <person name="Ettema T.J."/>
        </authorList>
    </citation>
    <scope>NUCLEOTIDE SEQUENCE</scope>
</reference>
<name>A0A0F9C8M5_9ZZZZ</name>
<keyword evidence="1" id="KW-0812">Transmembrane</keyword>
<proteinExistence type="predicted"/>
<gene>
    <name evidence="2" type="ORF">LCGC14_2354930</name>
</gene>
<evidence type="ECO:0000256" key="1">
    <source>
        <dbReference type="SAM" id="Phobius"/>
    </source>
</evidence>
<sequence>MTAIKSLTKGLSDEATERKVDDTKLRGRIDGYAKVVGGIAFFLGVAATILRLVGMI</sequence>
<evidence type="ECO:0000313" key="2">
    <source>
        <dbReference type="EMBL" id="KKL45514.1"/>
    </source>
</evidence>
<accession>A0A0F9C8M5</accession>
<keyword evidence="1" id="KW-1133">Transmembrane helix</keyword>
<keyword evidence="1" id="KW-0472">Membrane</keyword>
<dbReference type="AlphaFoldDB" id="A0A0F9C8M5"/>